<evidence type="ECO:0000256" key="3">
    <source>
        <dbReference type="ARBA" id="ARBA00022692"/>
    </source>
</evidence>
<dbReference type="PANTHER" id="PTHR37481:SF1">
    <property type="entry name" value="LIPOPOLYSACCHARIDE EXPORT SYSTEM PROTEIN LPTC"/>
    <property type="match status" value="1"/>
</dbReference>
<dbReference type="GO" id="GO:0017089">
    <property type="term" value="F:glycolipid transfer activity"/>
    <property type="evidence" value="ECO:0007669"/>
    <property type="project" value="TreeGrafter"/>
</dbReference>
<keyword evidence="3" id="KW-0812">Transmembrane</keyword>
<dbReference type="InterPro" id="IPR026265">
    <property type="entry name" value="LptC"/>
</dbReference>
<dbReference type="GO" id="GO:0005886">
    <property type="term" value="C:plasma membrane"/>
    <property type="evidence" value="ECO:0007669"/>
    <property type="project" value="InterPro"/>
</dbReference>
<dbReference type="AlphaFoldDB" id="A0A3M0AK55"/>
<evidence type="ECO:0000256" key="5">
    <source>
        <dbReference type="ARBA" id="ARBA00023136"/>
    </source>
</evidence>
<evidence type="ECO:0000256" key="1">
    <source>
        <dbReference type="ARBA" id="ARBA00022475"/>
    </source>
</evidence>
<protein>
    <submittedName>
        <fullName evidence="6">LPS export ABC transporter protein LptC</fullName>
    </submittedName>
</protein>
<dbReference type="PANTHER" id="PTHR37481">
    <property type="entry name" value="LIPOPOLYSACCHARIDE EXPORT SYSTEM PROTEIN LPTC"/>
    <property type="match status" value="1"/>
</dbReference>
<reference evidence="6 7" key="1">
    <citation type="submission" date="2018-10" db="EMBL/GenBank/DDBJ databases">
        <title>Genomic Encyclopedia of Type Strains, Phase IV (KMG-IV): sequencing the most valuable type-strain genomes for metagenomic binning, comparative biology and taxonomic classification.</title>
        <authorList>
            <person name="Goeker M."/>
        </authorList>
    </citation>
    <scope>NUCLEOTIDE SEQUENCE [LARGE SCALE GENOMIC DNA]</scope>
    <source>
        <strain evidence="6 7">DSM 25080</strain>
    </source>
</reference>
<dbReference type="InterPro" id="IPR010664">
    <property type="entry name" value="LipoPS_assembly_LptC-rel"/>
</dbReference>
<keyword evidence="4" id="KW-1133">Transmembrane helix</keyword>
<keyword evidence="7" id="KW-1185">Reference proteome</keyword>
<proteinExistence type="predicted"/>
<sequence>MISQRAKVVIGFLVGCTAIYLLLIANQVEQAQPAPTEQVPPSLFLVDAEIRHYSNLVGNLEWQLNSPDLKYFEAAELMVAEQPTMKLYDQSDLNPWEVQAGRAAFYRRDDMIRLNQQVKLFQELGDGEYQLIETARIDYYPNEAFAQAIYPVTIDSHFGKSRGDRLKLWLAREYYELQGNVETYYEPTR</sequence>
<name>A0A3M0AK55_9GAMM</name>
<dbReference type="Pfam" id="PF06835">
    <property type="entry name" value="LptC"/>
    <property type="match status" value="1"/>
</dbReference>
<evidence type="ECO:0000256" key="2">
    <source>
        <dbReference type="ARBA" id="ARBA00022519"/>
    </source>
</evidence>
<dbReference type="Proteomes" id="UP000267187">
    <property type="component" value="Unassembled WGS sequence"/>
</dbReference>
<dbReference type="EMBL" id="REFJ01000004">
    <property type="protein sequence ID" value="RMA79442.1"/>
    <property type="molecule type" value="Genomic_DNA"/>
</dbReference>
<accession>A0A3M0AK55</accession>
<organism evidence="6 7">
    <name type="scientific">Umboniibacter marinipuniceus</name>
    <dbReference type="NCBI Taxonomy" id="569599"/>
    <lineage>
        <taxon>Bacteria</taxon>
        <taxon>Pseudomonadati</taxon>
        <taxon>Pseudomonadota</taxon>
        <taxon>Gammaproteobacteria</taxon>
        <taxon>Cellvibrionales</taxon>
        <taxon>Cellvibrionaceae</taxon>
        <taxon>Umboniibacter</taxon>
    </lineage>
</organism>
<keyword evidence="1" id="KW-1003">Cell membrane</keyword>
<dbReference type="InterPro" id="IPR052363">
    <property type="entry name" value="LPS_export_LptC"/>
</dbReference>
<evidence type="ECO:0000256" key="4">
    <source>
        <dbReference type="ARBA" id="ARBA00022989"/>
    </source>
</evidence>
<keyword evidence="2" id="KW-0997">Cell inner membrane</keyword>
<dbReference type="GO" id="GO:0015221">
    <property type="term" value="F:lipopolysaccharide transmembrane transporter activity"/>
    <property type="evidence" value="ECO:0007669"/>
    <property type="project" value="InterPro"/>
</dbReference>
<comment type="caution">
    <text evidence="6">The sequence shown here is derived from an EMBL/GenBank/DDBJ whole genome shotgun (WGS) entry which is preliminary data.</text>
</comment>
<dbReference type="GO" id="GO:0030288">
    <property type="term" value="C:outer membrane-bounded periplasmic space"/>
    <property type="evidence" value="ECO:0007669"/>
    <property type="project" value="TreeGrafter"/>
</dbReference>
<dbReference type="NCBIfam" id="TIGR04409">
    <property type="entry name" value="LptC_YrbK"/>
    <property type="match status" value="1"/>
</dbReference>
<dbReference type="Gene3D" id="2.60.450.10">
    <property type="entry name" value="Lipopolysaccharide (LPS) transport protein A like domain"/>
    <property type="match status" value="1"/>
</dbReference>
<evidence type="ECO:0000313" key="7">
    <source>
        <dbReference type="Proteomes" id="UP000267187"/>
    </source>
</evidence>
<dbReference type="RefSeq" id="WP_170150831.1">
    <property type="nucleotide sequence ID" value="NZ_REFJ01000004.1"/>
</dbReference>
<evidence type="ECO:0000313" key="6">
    <source>
        <dbReference type="EMBL" id="RMA79442.1"/>
    </source>
</evidence>
<gene>
    <name evidence="6" type="ORF">DFR27_1883</name>
</gene>
<keyword evidence="5" id="KW-0472">Membrane</keyword>